<reference evidence="2" key="1">
    <citation type="submission" date="2020-11" db="EMBL/GenBank/DDBJ databases">
        <authorList>
            <consortium name="DOE Joint Genome Institute"/>
            <person name="Ahrendt S."/>
            <person name="Riley R."/>
            <person name="Andreopoulos W."/>
            <person name="Labutti K."/>
            <person name="Pangilinan J."/>
            <person name="Ruiz-Duenas F.J."/>
            <person name="Barrasa J.M."/>
            <person name="Sanchez-Garcia M."/>
            <person name="Camarero S."/>
            <person name="Miyauchi S."/>
            <person name="Serrano A."/>
            <person name="Linde D."/>
            <person name="Babiker R."/>
            <person name="Drula E."/>
            <person name="Ayuso-Fernandez I."/>
            <person name="Pacheco R."/>
            <person name="Padilla G."/>
            <person name="Ferreira P."/>
            <person name="Barriuso J."/>
            <person name="Kellner H."/>
            <person name="Castanera R."/>
            <person name="Alfaro M."/>
            <person name="Ramirez L."/>
            <person name="Pisabarro A.G."/>
            <person name="Kuo A."/>
            <person name="Tritt A."/>
            <person name="Lipzen A."/>
            <person name="He G."/>
            <person name="Yan M."/>
            <person name="Ng V."/>
            <person name="Cullen D."/>
            <person name="Martin F."/>
            <person name="Rosso M.-N."/>
            <person name="Henrissat B."/>
            <person name="Hibbett D."/>
            <person name="Martinez A.T."/>
            <person name="Grigoriev I.V."/>
        </authorList>
    </citation>
    <scope>NUCLEOTIDE SEQUENCE</scope>
    <source>
        <strain evidence="2">AH 40177</strain>
    </source>
</reference>
<evidence type="ECO:0000313" key="3">
    <source>
        <dbReference type="Proteomes" id="UP000772434"/>
    </source>
</evidence>
<feature type="compositionally biased region" description="Basic and acidic residues" evidence="1">
    <location>
        <begin position="45"/>
        <end position="68"/>
    </location>
</feature>
<protein>
    <submittedName>
        <fullName evidence="2">Uncharacterized protein</fullName>
    </submittedName>
</protein>
<sequence length="202" mass="22903">MPSDNHGRKCSTSPSGHSWPSKCSKDEELSSESSNSESSDSESSSEDKQDKVTGHDSDKETCKPERMTKPQKSNKILKPKAVVRSKKSRKSSGKKAKKQVIHIPVYQHRKRRKDMFKKAGCWFPCDIHLFVKISTIKTVVLESLQDGYKHVWYRSEVQNPQLQCKLESGKIKIKANKWPAFLYDQDAANTTDPKLGLSSAFM</sequence>
<gene>
    <name evidence="2" type="ORF">BDP27DRAFT_1371900</name>
</gene>
<proteinExistence type="predicted"/>
<keyword evidence="3" id="KW-1185">Reference proteome</keyword>
<evidence type="ECO:0000256" key="1">
    <source>
        <dbReference type="SAM" id="MobiDB-lite"/>
    </source>
</evidence>
<feature type="compositionally biased region" description="Basic residues" evidence="1">
    <location>
        <begin position="75"/>
        <end position="100"/>
    </location>
</feature>
<feature type="region of interest" description="Disordered" evidence="1">
    <location>
        <begin position="1"/>
        <end position="100"/>
    </location>
</feature>
<name>A0A9P5P853_9AGAR</name>
<accession>A0A9P5P853</accession>
<dbReference type="AlphaFoldDB" id="A0A9P5P853"/>
<comment type="caution">
    <text evidence="2">The sequence shown here is derived from an EMBL/GenBank/DDBJ whole genome shotgun (WGS) entry which is preliminary data.</text>
</comment>
<dbReference type="EMBL" id="JADNRY010000329">
    <property type="protein sequence ID" value="KAF9059063.1"/>
    <property type="molecule type" value="Genomic_DNA"/>
</dbReference>
<evidence type="ECO:0000313" key="2">
    <source>
        <dbReference type="EMBL" id="KAF9059063.1"/>
    </source>
</evidence>
<organism evidence="2 3">
    <name type="scientific">Rhodocollybia butyracea</name>
    <dbReference type="NCBI Taxonomy" id="206335"/>
    <lineage>
        <taxon>Eukaryota</taxon>
        <taxon>Fungi</taxon>
        <taxon>Dikarya</taxon>
        <taxon>Basidiomycota</taxon>
        <taxon>Agaricomycotina</taxon>
        <taxon>Agaricomycetes</taxon>
        <taxon>Agaricomycetidae</taxon>
        <taxon>Agaricales</taxon>
        <taxon>Marasmiineae</taxon>
        <taxon>Omphalotaceae</taxon>
        <taxon>Rhodocollybia</taxon>
    </lineage>
</organism>
<dbReference type="Proteomes" id="UP000772434">
    <property type="component" value="Unassembled WGS sequence"/>
</dbReference>